<feature type="transmembrane region" description="Helical" evidence="10">
    <location>
        <begin position="157"/>
        <end position="176"/>
    </location>
</feature>
<evidence type="ECO:0000256" key="7">
    <source>
        <dbReference type="ARBA" id="ARBA00023136"/>
    </source>
</evidence>
<dbReference type="OrthoDB" id="25790at2"/>
<dbReference type="GO" id="GO:0005886">
    <property type="term" value="C:plasma membrane"/>
    <property type="evidence" value="ECO:0007669"/>
    <property type="project" value="UniProtKB-SubCell"/>
</dbReference>
<dbReference type="Proteomes" id="UP000292858">
    <property type="component" value="Unassembled WGS sequence"/>
</dbReference>
<organism evidence="11 12">
    <name type="scientific">Thermus thermamylovorans</name>
    <dbReference type="NCBI Taxonomy" id="2509362"/>
    <lineage>
        <taxon>Bacteria</taxon>
        <taxon>Thermotogati</taxon>
        <taxon>Deinococcota</taxon>
        <taxon>Deinococci</taxon>
        <taxon>Thermales</taxon>
        <taxon>Thermaceae</taxon>
        <taxon>Thermus</taxon>
    </lineage>
</organism>
<dbReference type="PANTHER" id="PTHR30309:SF0">
    <property type="entry name" value="GLYCEROL-3-PHOSPHATE ACYLTRANSFERASE-RELATED"/>
    <property type="match status" value="1"/>
</dbReference>
<keyword evidence="7 10" id="KW-0472">Membrane</keyword>
<feature type="transmembrane region" description="Helical" evidence="10">
    <location>
        <begin position="79"/>
        <end position="98"/>
    </location>
</feature>
<dbReference type="UniPathway" id="UPA00085"/>
<gene>
    <name evidence="10" type="primary">plsY</name>
    <name evidence="11" type="ORF">ETP66_01080</name>
</gene>
<comment type="similarity">
    <text evidence="10">Belongs to the PlsY family.</text>
</comment>
<name>A0A4Q9BA12_9DEIN</name>
<accession>A0A4Q9BA12</accession>
<comment type="function">
    <text evidence="10">Catalyzes the transfer of an acyl group from acyl-phosphate (acyl-PO(4)) to glycerol-3-phosphate (G3P) to form lysophosphatidic acid (LPA). This enzyme utilizes acyl-phosphate as fatty acyl donor, but not acyl-CoA or acyl-ACP.</text>
</comment>
<evidence type="ECO:0000256" key="10">
    <source>
        <dbReference type="HAMAP-Rule" id="MF_01043"/>
    </source>
</evidence>
<keyword evidence="1 10" id="KW-1003">Cell membrane</keyword>
<keyword evidence="6 10" id="KW-0443">Lipid metabolism</keyword>
<evidence type="ECO:0000256" key="4">
    <source>
        <dbReference type="ARBA" id="ARBA00022692"/>
    </source>
</evidence>
<reference evidence="11 12" key="1">
    <citation type="submission" date="2019-02" db="EMBL/GenBank/DDBJ databases">
        <title>Thermus sp. a novel from hot spring.</title>
        <authorList>
            <person name="Zhao Z."/>
        </authorList>
    </citation>
    <scope>NUCLEOTIDE SEQUENCE [LARGE SCALE GENOMIC DNA]</scope>
    <source>
        <strain evidence="11 12">CFH 72773T</strain>
    </source>
</reference>
<comment type="pathway">
    <text evidence="10">Lipid metabolism; phospholipid metabolism.</text>
</comment>
<keyword evidence="2 10" id="KW-0444">Lipid biosynthesis</keyword>
<dbReference type="Pfam" id="PF02660">
    <property type="entry name" value="G3P_acyltransf"/>
    <property type="match status" value="1"/>
</dbReference>
<keyword evidence="8 10" id="KW-0594">Phospholipid biosynthesis</keyword>
<feature type="transmembrane region" description="Helical" evidence="10">
    <location>
        <begin position="118"/>
        <end position="137"/>
    </location>
</feature>
<dbReference type="GO" id="GO:0043772">
    <property type="term" value="F:acyl-phosphate glycerol-3-phosphate acyltransferase activity"/>
    <property type="evidence" value="ECO:0007669"/>
    <property type="project" value="UniProtKB-UniRule"/>
</dbReference>
<sequence length="181" mass="18704">MLAAFLLGYFLGSFPVAYWFGALRGKNLLEEGSGNPGALNAYRLLGPVPGLLVLLLDVFKGALAVAAGEAALGGDPLGGLAGGAGAAWGHAFSPWLLFRGGKALAPASGALLAVDPRLLLAALVLFAFLALLFRRPYRAALAVALALPLLAAAVDRTPFHLLFGLGVGLPVALRHLKDWDR</sequence>
<evidence type="ECO:0000256" key="1">
    <source>
        <dbReference type="ARBA" id="ARBA00022475"/>
    </source>
</evidence>
<evidence type="ECO:0000256" key="5">
    <source>
        <dbReference type="ARBA" id="ARBA00022989"/>
    </source>
</evidence>
<dbReference type="GO" id="GO:0008654">
    <property type="term" value="P:phospholipid biosynthetic process"/>
    <property type="evidence" value="ECO:0007669"/>
    <property type="project" value="UniProtKB-UniRule"/>
</dbReference>
<dbReference type="InterPro" id="IPR003811">
    <property type="entry name" value="G3P_acylTferase_PlsY"/>
</dbReference>
<keyword evidence="4 10" id="KW-0812">Transmembrane</keyword>
<proteinExistence type="inferred from homology"/>
<dbReference type="PANTHER" id="PTHR30309">
    <property type="entry name" value="INNER MEMBRANE PROTEIN YGIH"/>
    <property type="match status" value="1"/>
</dbReference>
<keyword evidence="9 10" id="KW-1208">Phospholipid metabolism</keyword>
<comment type="catalytic activity">
    <reaction evidence="10">
        <text>an acyl phosphate + sn-glycerol 3-phosphate = a 1-acyl-sn-glycero-3-phosphate + phosphate</text>
        <dbReference type="Rhea" id="RHEA:34075"/>
        <dbReference type="ChEBI" id="CHEBI:43474"/>
        <dbReference type="ChEBI" id="CHEBI:57597"/>
        <dbReference type="ChEBI" id="CHEBI:57970"/>
        <dbReference type="ChEBI" id="CHEBI:59918"/>
        <dbReference type="EC" id="2.3.1.275"/>
    </reaction>
</comment>
<comment type="caution">
    <text evidence="11">The sequence shown here is derived from an EMBL/GenBank/DDBJ whole genome shotgun (WGS) entry which is preliminary data.</text>
</comment>
<evidence type="ECO:0000256" key="3">
    <source>
        <dbReference type="ARBA" id="ARBA00022679"/>
    </source>
</evidence>
<dbReference type="SMART" id="SM01207">
    <property type="entry name" value="G3P_acyltransf"/>
    <property type="match status" value="1"/>
</dbReference>
<keyword evidence="11" id="KW-0012">Acyltransferase</keyword>
<keyword evidence="3 10" id="KW-0808">Transferase</keyword>
<dbReference type="HAMAP" id="MF_01043">
    <property type="entry name" value="PlsY"/>
    <property type="match status" value="1"/>
</dbReference>
<evidence type="ECO:0000313" key="11">
    <source>
        <dbReference type="EMBL" id="TBH21863.1"/>
    </source>
</evidence>
<dbReference type="EC" id="2.3.1.275" evidence="10"/>
<evidence type="ECO:0000256" key="8">
    <source>
        <dbReference type="ARBA" id="ARBA00023209"/>
    </source>
</evidence>
<comment type="subcellular location">
    <subcellularLocation>
        <location evidence="10">Cell membrane</location>
        <topology evidence="10">Multi-pass membrane protein</topology>
    </subcellularLocation>
</comment>
<evidence type="ECO:0000256" key="6">
    <source>
        <dbReference type="ARBA" id="ARBA00023098"/>
    </source>
</evidence>
<dbReference type="EMBL" id="SIJL01000001">
    <property type="protein sequence ID" value="TBH21863.1"/>
    <property type="molecule type" value="Genomic_DNA"/>
</dbReference>
<evidence type="ECO:0000256" key="9">
    <source>
        <dbReference type="ARBA" id="ARBA00023264"/>
    </source>
</evidence>
<comment type="subunit">
    <text evidence="10">Probably interacts with PlsX.</text>
</comment>
<feature type="transmembrane region" description="Helical" evidence="10">
    <location>
        <begin position="44"/>
        <end position="67"/>
    </location>
</feature>
<feature type="transmembrane region" description="Helical" evidence="10">
    <location>
        <begin position="6"/>
        <end position="23"/>
    </location>
</feature>
<keyword evidence="5 10" id="KW-1133">Transmembrane helix</keyword>
<evidence type="ECO:0000256" key="2">
    <source>
        <dbReference type="ARBA" id="ARBA00022516"/>
    </source>
</evidence>
<protein>
    <recommendedName>
        <fullName evidence="10">Glycerol-3-phosphate acyltransferase</fullName>
    </recommendedName>
    <alternativeName>
        <fullName evidence="10">Acyl-PO4 G3P acyltransferase</fullName>
    </alternativeName>
    <alternativeName>
        <fullName evidence="10">Acyl-phosphate--glycerol-3-phosphate acyltransferase</fullName>
    </alternativeName>
    <alternativeName>
        <fullName evidence="10">G3P acyltransferase</fullName>
        <shortName evidence="10">GPAT</shortName>
        <ecNumber evidence="10">2.3.1.275</ecNumber>
    </alternativeName>
    <alternativeName>
        <fullName evidence="10">Lysophosphatidic acid synthase</fullName>
        <shortName evidence="10">LPA synthase</shortName>
    </alternativeName>
</protein>
<keyword evidence="12" id="KW-1185">Reference proteome</keyword>
<evidence type="ECO:0000313" key="12">
    <source>
        <dbReference type="Proteomes" id="UP000292858"/>
    </source>
</evidence>
<dbReference type="AlphaFoldDB" id="A0A4Q9BA12"/>
<dbReference type="RefSeq" id="WP_130839780.1">
    <property type="nucleotide sequence ID" value="NZ_SIJL01000001.1"/>
</dbReference>